<gene>
    <name evidence="1" type="ORF">GCM10007047_34280</name>
</gene>
<dbReference type="EMBL" id="BMXG01000045">
    <property type="protein sequence ID" value="GHC14195.1"/>
    <property type="molecule type" value="Genomic_DNA"/>
</dbReference>
<name>A0A8J3GF31_9BACT</name>
<dbReference type="Proteomes" id="UP000642829">
    <property type="component" value="Unassembled WGS sequence"/>
</dbReference>
<organism evidence="1 2">
    <name type="scientific">Cerasicoccus arenae</name>
    <dbReference type="NCBI Taxonomy" id="424488"/>
    <lineage>
        <taxon>Bacteria</taxon>
        <taxon>Pseudomonadati</taxon>
        <taxon>Verrucomicrobiota</taxon>
        <taxon>Opitutia</taxon>
        <taxon>Puniceicoccales</taxon>
        <taxon>Cerasicoccaceae</taxon>
        <taxon>Cerasicoccus</taxon>
    </lineage>
</organism>
<keyword evidence="2" id="KW-1185">Reference proteome</keyword>
<accession>A0A8J3GF31</accession>
<proteinExistence type="predicted"/>
<dbReference type="RefSeq" id="WP_189517637.1">
    <property type="nucleotide sequence ID" value="NZ_BMXG01000045.1"/>
</dbReference>
<dbReference type="AlphaFoldDB" id="A0A8J3GF31"/>
<protein>
    <submittedName>
        <fullName evidence="1">Uncharacterized protein</fullName>
    </submittedName>
</protein>
<reference evidence="1" key="1">
    <citation type="journal article" date="2014" name="Int. J. Syst. Evol. Microbiol.">
        <title>Complete genome sequence of Corynebacterium casei LMG S-19264T (=DSM 44701T), isolated from a smear-ripened cheese.</title>
        <authorList>
            <consortium name="US DOE Joint Genome Institute (JGI-PGF)"/>
            <person name="Walter F."/>
            <person name="Albersmeier A."/>
            <person name="Kalinowski J."/>
            <person name="Ruckert C."/>
        </authorList>
    </citation>
    <scope>NUCLEOTIDE SEQUENCE</scope>
    <source>
        <strain evidence="1">KCTC 12870</strain>
    </source>
</reference>
<reference evidence="1" key="2">
    <citation type="submission" date="2020-09" db="EMBL/GenBank/DDBJ databases">
        <authorList>
            <person name="Sun Q."/>
            <person name="Kim S."/>
        </authorList>
    </citation>
    <scope>NUCLEOTIDE SEQUENCE</scope>
    <source>
        <strain evidence="1">KCTC 12870</strain>
    </source>
</reference>
<evidence type="ECO:0000313" key="1">
    <source>
        <dbReference type="EMBL" id="GHC14195.1"/>
    </source>
</evidence>
<comment type="caution">
    <text evidence="1">The sequence shown here is derived from an EMBL/GenBank/DDBJ whole genome shotgun (WGS) entry which is preliminary data.</text>
</comment>
<sequence length="90" mass="10441">MIDELRKVIKSDILDYDTAKLLVYSNWQGWIDSFPKETRQKAESTFVFLEGFIHEVDDGFVSKGHDQDSFDRVKRLLELIDSKADTSQPS</sequence>
<evidence type="ECO:0000313" key="2">
    <source>
        <dbReference type="Proteomes" id="UP000642829"/>
    </source>
</evidence>